<dbReference type="PANTHER" id="PTHR43179:SF7">
    <property type="entry name" value="RHAMNOSYLTRANSFERASE WBBL"/>
    <property type="match status" value="1"/>
</dbReference>
<reference evidence="1 2" key="1">
    <citation type="submission" date="2020-02" db="EMBL/GenBank/DDBJ databases">
        <title>Pseudomonas Putida W5 Complete Genome Assembly.</title>
        <authorList>
            <person name="Yuan Z.-C."/>
            <person name="Shaw G.A."/>
            <person name="Cusano A.D."/>
            <person name="Caddey B.J."/>
            <person name="Weselowski B.J."/>
        </authorList>
    </citation>
    <scope>NUCLEOTIDE SEQUENCE [LARGE SCALE GENOMIC DNA]</scope>
    <source>
        <strain evidence="1 2">W5</strain>
    </source>
</reference>
<dbReference type="PANTHER" id="PTHR43179">
    <property type="entry name" value="RHAMNOSYLTRANSFERASE WBBL"/>
    <property type="match status" value="1"/>
</dbReference>
<dbReference type="GO" id="GO:0016740">
    <property type="term" value="F:transferase activity"/>
    <property type="evidence" value="ECO:0007669"/>
    <property type="project" value="UniProtKB-KW"/>
</dbReference>
<dbReference type="InterPro" id="IPR029044">
    <property type="entry name" value="Nucleotide-diphossugar_trans"/>
</dbReference>
<evidence type="ECO:0000313" key="2">
    <source>
        <dbReference type="Proteomes" id="UP000464480"/>
    </source>
</evidence>
<dbReference type="AlphaFoldDB" id="A0A6I6Y1I4"/>
<dbReference type="SUPFAM" id="SSF53448">
    <property type="entry name" value="Nucleotide-diphospho-sugar transferases"/>
    <property type="match status" value="2"/>
</dbReference>
<dbReference type="Gene3D" id="3.90.550.10">
    <property type="entry name" value="Spore Coat Polysaccharide Biosynthesis Protein SpsA, Chain A"/>
    <property type="match status" value="2"/>
</dbReference>
<dbReference type="Proteomes" id="UP000464480">
    <property type="component" value="Chromosome"/>
</dbReference>
<name>A0A6I6Y1I4_PSEPU</name>
<accession>A0A6I6Y1I4</accession>
<sequence>MNLTANGSRSDVTVILLGHEQADHRERAQHFYQQAGVPCLAVAPLYADSSADLCRKRLAQALQKVSTPLVVLALDADFVLPCALDNAARCLSESPLALAAQGYALGYVAGAAKVEYYRLGSALSPQAVDIGQAQVRQYGAAAQQAWRAVVRVPVLLDVLSQLPDTLELDFAGWRVALSYALLAQGSIARLGQTDAVCEYAASNVAVVRREDQLAQTVRVLRQWDAATVNLCSDDFSLLNEFVRNTYEVLEQPLLFTSPWTSVLDQPKRVFEPQQFVELPYYNAKLFDRLSALEFLCHVWPTGERQYRALEGSWVRQRELLHTYPNDTPESALQRYWQALSLGLFNREVCQRLVGALDPVSDVEAVRELSDWVVSLSEVPAVRLEQGLASTPSGKVLAMLEALTLPRAAHQQVLAQLASAGAPQIAFVVLDLVDDDLALQATFDSLLASGIRHFKLLVLKAGKPSIITTARDTLHFIQVTADNWVAHLNQAVRQLPSEWLMLLQAGEQLLSAGLLHLSSELCKAPGCQAICANEVQRDAQGRLRSVVRPGADLDMLRAQPAMMSRHWLLRRQAVLEVGGYCESFPHALEFDLLLRLVEAQGMNCLAHLDDVLVLGEQTSEALNAQALKALERHLGQLGYHAQVSDRGAAGLLVDFRHATTPLVSILLVSDNAASVQACLTSILQRTRYPRYEVLLACAGREQGGDNRFGQRLSNRVRLLTGEPGASRNALLNMAASQAQGEYLVLLSEQCEVITPAWLESLLNEAQRPEVGVVGGGLYAADATVVHAGYQLLRGARVHSPWLGVGAHWQHTVHGCVAVSGACMMVSKALFEQCERFQAVPGADIELCLRARESGLSVVWTPLAHVRGVLLTDADVGPSLAERWPQVFSERAYDEPLDGQTGLAWLSDL</sequence>
<protein>
    <submittedName>
        <fullName evidence="1">Glycosyltransferase</fullName>
    </submittedName>
</protein>
<gene>
    <name evidence="1" type="ORF">C2H86_18615</name>
</gene>
<keyword evidence="1" id="KW-0808">Transferase</keyword>
<proteinExistence type="predicted"/>
<dbReference type="EMBL" id="CP026115">
    <property type="protein sequence ID" value="QHG66295.1"/>
    <property type="molecule type" value="Genomic_DNA"/>
</dbReference>
<dbReference type="Pfam" id="PF13641">
    <property type="entry name" value="Glyco_tranf_2_3"/>
    <property type="match status" value="1"/>
</dbReference>
<organism evidence="1 2">
    <name type="scientific">Pseudomonas putida</name>
    <name type="common">Arthrobacter siderocapsulatus</name>
    <dbReference type="NCBI Taxonomy" id="303"/>
    <lineage>
        <taxon>Bacteria</taxon>
        <taxon>Pseudomonadati</taxon>
        <taxon>Pseudomonadota</taxon>
        <taxon>Gammaproteobacteria</taxon>
        <taxon>Pseudomonadales</taxon>
        <taxon>Pseudomonadaceae</taxon>
        <taxon>Pseudomonas</taxon>
    </lineage>
</organism>
<evidence type="ECO:0000313" key="1">
    <source>
        <dbReference type="EMBL" id="QHG66295.1"/>
    </source>
</evidence>